<comment type="similarity">
    <text evidence="3 12">Belongs to the thiolase-like superfamily. Thiolase family.</text>
</comment>
<proteinExistence type="inferred from homology"/>
<reference evidence="15 16" key="1">
    <citation type="submission" date="2024-08" db="EMBL/GenBank/DDBJ databases">
        <authorList>
            <person name="Cucini C."/>
            <person name="Frati F."/>
        </authorList>
    </citation>
    <scope>NUCLEOTIDE SEQUENCE [LARGE SCALE GENOMIC DNA]</scope>
</reference>
<dbReference type="InterPro" id="IPR020610">
    <property type="entry name" value="Thiolase_AS"/>
</dbReference>
<keyword evidence="8" id="KW-0809">Transit peptide</keyword>
<evidence type="ECO:0000256" key="3">
    <source>
        <dbReference type="ARBA" id="ARBA00010982"/>
    </source>
</evidence>
<comment type="subcellular location">
    <subcellularLocation>
        <location evidence="1">Mitochondrion</location>
    </subcellularLocation>
</comment>
<evidence type="ECO:0000256" key="12">
    <source>
        <dbReference type="RuleBase" id="RU003557"/>
    </source>
</evidence>
<evidence type="ECO:0000256" key="7">
    <source>
        <dbReference type="ARBA" id="ARBA00022723"/>
    </source>
</evidence>
<dbReference type="NCBIfam" id="TIGR01930">
    <property type="entry name" value="AcCoA-C-Actrans"/>
    <property type="match status" value="1"/>
</dbReference>
<dbReference type="InterPro" id="IPR016039">
    <property type="entry name" value="Thiolase-like"/>
</dbReference>
<keyword evidence="6 12" id="KW-0808">Transferase</keyword>
<dbReference type="Pfam" id="PF02803">
    <property type="entry name" value="Thiolase_C"/>
    <property type="match status" value="1"/>
</dbReference>
<comment type="caution">
    <text evidence="15">The sequence shown here is derived from an EMBL/GenBank/DDBJ whole genome shotgun (WGS) entry which is preliminary data.</text>
</comment>
<protein>
    <recommendedName>
        <fullName evidence="5">acetyl-CoA C-acetyltransferase</fullName>
        <ecNumber evidence="5">2.3.1.9</ecNumber>
    </recommendedName>
</protein>
<dbReference type="CDD" id="cd00751">
    <property type="entry name" value="thiolase"/>
    <property type="match status" value="1"/>
</dbReference>
<keyword evidence="11 12" id="KW-0012">Acyltransferase</keyword>
<evidence type="ECO:0000256" key="5">
    <source>
        <dbReference type="ARBA" id="ARBA00012705"/>
    </source>
</evidence>
<feature type="domain" description="Thiolase C-terminal" evidence="14">
    <location>
        <begin position="297"/>
        <end position="416"/>
    </location>
</feature>
<dbReference type="InterPro" id="IPR020615">
    <property type="entry name" value="Thiolase_acyl_enz_int_AS"/>
</dbReference>
<evidence type="ECO:0000256" key="1">
    <source>
        <dbReference type="ARBA" id="ARBA00004173"/>
    </source>
</evidence>
<gene>
    <name evidence="15" type="ORF">ODALV1_LOCUS746</name>
</gene>
<keyword evidence="7" id="KW-0479">Metal-binding</keyword>
<dbReference type="PROSITE" id="PS00099">
    <property type="entry name" value="THIOLASE_3"/>
    <property type="match status" value="1"/>
</dbReference>
<evidence type="ECO:0000256" key="11">
    <source>
        <dbReference type="ARBA" id="ARBA00023315"/>
    </source>
</evidence>
<dbReference type="SUPFAM" id="SSF53901">
    <property type="entry name" value="Thiolase-like"/>
    <property type="match status" value="2"/>
</dbReference>
<keyword evidence="9" id="KW-0630">Potassium</keyword>
<evidence type="ECO:0000259" key="13">
    <source>
        <dbReference type="Pfam" id="PF00108"/>
    </source>
</evidence>
<dbReference type="EMBL" id="CAXLJM020000004">
    <property type="protein sequence ID" value="CAL8069388.1"/>
    <property type="molecule type" value="Genomic_DNA"/>
</dbReference>
<evidence type="ECO:0000313" key="16">
    <source>
        <dbReference type="Proteomes" id="UP001642540"/>
    </source>
</evidence>
<evidence type="ECO:0000256" key="10">
    <source>
        <dbReference type="ARBA" id="ARBA00023128"/>
    </source>
</evidence>
<evidence type="ECO:0000256" key="2">
    <source>
        <dbReference type="ARBA" id="ARBA00005189"/>
    </source>
</evidence>
<dbReference type="Pfam" id="PF00108">
    <property type="entry name" value="Thiolase_N"/>
    <property type="match status" value="1"/>
</dbReference>
<dbReference type="InterPro" id="IPR020616">
    <property type="entry name" value="Thiolase_N"/>
</dbReference>
<comment type="pathway">
    <text evidence="2">Lipid metabolism.</text>
</comment>
<evidence type="ECO:0000256" key="8">
    <source>
        <dbReference type="ARBA" id="ARBA00022946"/>
    </source>
</evidence>
<dbReference type="InterPro" id="IPR002155">
    <property type="entry name" value="Thiolase"/>
</dbReference>
<evidence type="ECO:0000259" key="14">
    <source>
        <dbReference type="Pfam" id="PF02803"/>
    </source>
</evidence>
<evidence type="ECO:0000256" key="4">
    <source>
        <dbReference type="ARBA" id="ARBA00011881"/>
    </source>
</evidence>
<dbReference type="PIRSF" id="PIRSF000429">
    <property type="entry name" value="Ac-CoA_Ac_transf"/>
    <property type="match status" value="1"/>
</dbReference>
<dbReference type="EC" id="2.3.1.9" evidence="5"/>
<dbReference type="PROSITE" id="PS00737">
    <property type="entry name" value="THIOLASE_2"/>
    <property type="match status" value="1"/>
</dbReference>
<dbReference type="PROSITE" id="PS00098">
    <property type="entry name" value="THIOLASE_1"/>
    <property type="match status" value="1"/>
</dbReference>
<dbReference type="PANTHER" id="PTHR18919">
    <property type="entry name" value="ACETYL-COA C-ACYLTRANSFERASE"/>
    <property type="match status" value="1"/>
</dbReference>
<evidence type="ECO:0000256" key="9">
    <source>
        <dbReference type="ARBA" id="ARBA00022958"/>
    </source>
</evidence>
<keyword evidence="10" id="KW-0496">Mitochondrion</keyword>
<dbReference type="PANTHER" id="PTHR18919:SF156">
    <property type="entry name" value="ACETYL-COA ACETYLTRANSFERASE, MITOCHONDRIAL"/>
    <property type="match status" value="1"/>
</dbReference>
<evidence type="ECO:0000313" key="15">
    <source>
        <dbReference type="EMBL" id="CAL8069388.1"/>
    </source>
</evidence>
<evidence type="ECO:0000256" key="6">
    <source>
        <dbReference type="ARBA" id="ARBA00022679"/>
    </source>
</evidence>
<feature type="domain" description="Thiolase N-terminal" evidence="13">
    <location>
        <begin position="31"/>
        <end position="288"/>
    </location>
</feature>
<name>A0ABP1PJK6_9HEXA</name>
<dbReference type="Gene3D" id="3.40.47.10">
    <property type="match status" value="1"/>
</dbReference>
<accession>A0ABP1PJK6</accession>
<keyword evidence="16" id="KW-1185">Reference proteome</keyword>
<sequence length="417" mass="44147">MNSLRIQKFCSRRLVPLTRSFSVSSNRNTEVLILSSVRTPIGSFRSTLSALSATQLGAAAIKEAVARSGYAPDQIQEVYMGNVCQGGLGQAPARQALIFAGLPTTTECTTINKVCASGMKSIMLATQNLKCGDQQIMVAGGMESMSNVPYYMSRGESPYGGVKLVDGIVFDGLTDVYNKIHMGNCGENTAKKLSISREQQDEYGMNSYKRTADAQSKGVFKSQIVPVSIPQKKGKPDIVVTEDEEYKKVDFNKFTKLATVFQREGGTVTAGNASTLNDGAAALVLATEAAAKSVSTKPLARVVGFADAATDPIDFPIAPALAVPKLLQKCGIKKEDVAMWEINEAFSVVVLANIKMLDIDPSKVNIHGGAVSLGHPIGMSGARIVGHLCHALKTGEYGVASICNGGGGASSILIQRL</sequence>
<comment type="subunit">
    <text evidence="4">Homotetramer.</text>
</comment>
<organism evidence="15 16">
    <name type="scientific">Orchesella dallaii</name>
    <dbReference type="NCBI Taxonomy" id="48710"/>
    <lineage>
        <taxon>Eukaryota</taxon>
        <taxon>Metazoa</taxon>
        <taxon>Ecdysozoa</taxon>
        <taxon>Arthropoda</taxon>
        <taxon>Hexapoda</taxon>
        <taxon>Collembola</taxon>
        <taxon>Entomobryomorpha</taxon>
        <taxon>Entomobryoidea</taxon>
        <taxon>Orchesellidae</taxon>
        <taxon>Orchesellinae</taxon>
        <taxon>Orchesella</taxon>
    </lineage>
</organism>
<dbReference type="Proteomes" id="UP001642540">
    <property type="component" value="Unassembled WGS sequence"/>
</dbReference>
<dbReference type="InterPro" id="IPR020613">
    <property type="entry name" value="Thiolase_CS"/>
</dbReference>
<dbReference type="InterPro" id="IPR020617">
    <property type="entry name" value="Thiolase_C"/>
</dbReference>